<gene>
    <name evidence="2" type="primary">yqfD</name>
    <name evidence="2" type="ORF">OWO01_12455</name>
</gene>
<evidence type="ECO:0000256" key="1">
    <source>
        <dbReference type="SAM" id="Phobius"/>
    </source>
</evidence>
<keyword evidence="1" id="KW-0812">Transmembrane</keyword>
<proteinExistence type="predicted"/>
<organism evidence="2 3">
    <name type="scientific">Natronobacillus azotifigens</name>
    <dbReference type="NCBI Taxonomy" id="472978"/>
    <lineage>
        <taxon>Bacteria</taxon>
        <taxon>Bacillati</taxon>
        <taxon>Bacillota</taxon>
        <taxon>Bacilli</taxon>
        <taxon>Bacillales</taxon>
        <taxon>Bacillaceae</taxon>
        <taxon>Natronobacillus</taxon>
    </lineage>
</organism>
<protein>
    <submittedName>
        <fullName evidence="2">Sporulation protein YqfD</fullName>
    </submittedName>
</protein>
<comment type="caution">
    <text evidence="2">The sequence shown here is derived from an EMBL/GenBank/DDBJ whole genome shotgun (WGS) entry which is preliminary data.</text>
</comment>
<name>A0A9J6RFT9_9BACI</name>
<dbReference type="PIRSF" id="PIRSF029895">
    <property type="entry name" value="SpoIV"/>
    <property type="match status" value="1"/>
</dbReference>
<feature type="transmembrane region" description="Helical" evidence="1">
    <location>
        <begin position="91"/>
        <end position="110"/>
    </location>
</feature>
<sequence length="404" mass="46843">MKQIQAKWLKGYVRIQVTGYYPELFFDLCVRNGVRVWSIRKINQTTCTGDVFLQDISLIRRLRKKTRYKLSFSKRIGAPFAFRRIGKKKPLLTALICSLILIIYLSNLIWNIEITGVRPEVQKKIQQTLSNEGIYRGRLKFLVDSPDQIQKKLLEEHPELLWVGVQPQGTSYHLEVVEKTQVPQQEVGKASNIIASKDGVIVDMYVEKGRPLVEINDFVRKGQTLVAGKLTAKEDEESEEQKNGSPPVAAKAEIYANTWYESNLSVPLETSYEVLTGEESNKYYLGISSLRIPIWGFFQKKYEDHQIETNKHSLQLFQWELPIYWIKEEIYQLEYVEEKRTVEQARQVGLHQAKEELQQMIGRDAKIIDQKILHESLENGKVNLHLYFTVEENIAKIQGILQGD</sequence>
<keyword evidence="3" id="KW-1185">Reference proteome</keyword>
<reference evidence="2" key="1">
    <citation type="submission" date="2022-11" db="EMBL/GenBank/DDBJ databases">
        <title>WGS of Natronobacillus azotifigens 24KS-1, an anaerobic diazotrophic haloalkaliphile from soda-rich habitats.</title>
        <authorList>
            <person name="Sorokin D.Y."/>
            <person name="Merkel A.Y."/>
        </authorList>
    </citation>
    <scope>NUCLEOTIDE SEQUENCE</scope>
    <source>
        <strain evidence="2">24KS-1</strain>
    </source>
</reference>
<dbReference type="RefSeq" id="WP_268780790.1">
    <property type="nucleotide sequence ID" value="NZ_JAPRAT010000026.1"/>
</dbReference>
<dbReference type="NCBIfam" id="TIGR02876">
    <property type="entry name" value="spore_yqfD"/>
    <property type="match status" value="1"/>
</dbReference>
<keyword evidence="1" id="KW-0472">Membrane</keyword>
<evidence type="ECO:0000313" key="3">
    <source>
        <dbReference type="Proteomes" id="UP001084197"/>
    </source>
</evidence>
<dbReference type="AlphaFoldDB" id="A0A9J6RFT9"/>
<accession>A0A9J6RFT9</accession>
<evidence type="ECO:0000313" key="2">
    <source>
        <dbReference type="EMBL" id="MCZ0704025.1"/>
    </source>
</evidence>
<keyword evidence="1" id="KW-1133">Transmembrane helix</keyword>
<dbReference type="InterPro" id="IPR010690">
    <property type="entry name" value="YqfD"/>
</dbReference>
<dbReference type="Pfam" id="PF06898">
    <property type="entry name" value="YqfD"/>
    <property type="match status" value="1"/>
</dbReference>
<dbReference type="EMBL" id="JAPRAT010000026">
    <property type="protein sequence ID" value="MCZ0704025.1"/>
    <property type="molecule type" value="Genomic_DNA"/>
</dbReference>
<dbReference type="Proteomes" id="UP001084197">
    <property type="component" value="Unassembled WGS sequence"/>
</dbReference>